<dbReference type="Proteomes" id="UP000619260">
    <property type="component" value="Unassembled WGS sequence"/>
</dbReference>
<proteinExistence type="predicted"/>
<organism evidence="1 2">
    <name type="scientific">Virgisporangium aliadipatigenens</name>
    <dbReference type="NCBI Taxonomy" id="741659"/>
    <lineage>
        <taxon>Bacteria</taxon>
        <taxon>Bacillati</taxon>
        <taxon>Actinomycetota</taxon>
        <taxon>Actinomycetes</taxon>
        <taxon>Micromonosporales</taxon>
        <taxon>Micromonosporaceae</taxon>
        <taxon>Virgisporangium</taxon>
    </lineage>
</organism>
<gene>
    <name evidence="1" type="ORF">Val02_66880</name>
</gene>
<name>A0A8J3YSG0_9ACTN</name>
<evidence type="ECO:0000313" key="1">
    <source>
        <dbReference type="EMBL" id="GIJ49802.1"/>
    </source>
</evidence>
<accession>A0A8J3YSG0</accession>
<comment type="caution">
    <text evidence="1">The sequence shown here is derived from an EMBL/GenBank/DDBJ whole genome shotgun (WGS) entry which is preliminary data.</text>
</comment>
<evidence type="ECO:0000313" key="2">
    <source>
        <dbReference type="Proteomes" id="UP000619260"/>
    </source>
</evidence>
<keyword evidence="2" id="KW-1185">Reference proteome</keyword>
<sequence length="64" mass="6826">MCAGEADGASDILARDNIESGQQGALARVILAGNQQEAALRYIERSVLKSAKVVDSNLDEARHE</sequence>
<protein>
    <submittedName>
        <fullName evidence="1">Uncharacterized protein</fullName>
    </submittedName>
</protein>
<reference evidence="1" key="1">
    <citation type="submission" date="2021-01" db="EMBL/GenBank/DDBJ databases">
        <title>Whole genome shotgun sequence of Virgisporangium aliadipatigenens NBRC 105644.</title>
        <authorList>
            <person name="Komaki H."/>
            <person name="Tamura T."/>
        </authorList>
    </citation>
    <scope>NUCLEOTIDE SEQUENCE</scope>
    <source>
        <strain evidence="1">NBRC 105644</strain>
    </source>
</reference>
<dbReference type="AlphaFoldDB" id="A0A8J3YSG0"/>
<dbReference type="EMBL" id="BOPF01000030">
    <property type="protein sequence ID" value="GIJ49802.1"/>
    <property type="molecule type" value="Genomic_DNA"/>
</dbReference>